<dbReference type="InterPro" id="IPR037768">
    <property type="entry name" value="C2B_Copine"/>
</dbReference>
<dbReference type="Proteomes" id="UP000780801">
    <property type="component" value="Unassembled WGS sequence"/>
</dbReference>
<dbReference type="PANTHER" id="PTHR10857">
    <property type="entry name" value="COPINE"/>
    <property type="match status" value="1"/>
</dbReference>
<dbReference type="InterPro" id="IPR000008">
    <property type="entry name" value="C2_dom"/>
</dbReference>
<keyword evidence="3" id="KW-1185">Reference proteome</keyword>
<dbReference type="PANTHER" id="PTHR10857:SF106">
    <property type="entry name" value="C2 DOMAIN-CONTAINING PROTEIN"/>
    <property type="match status" value="1"/>
</dbReference>
<dbReference type="EMBL" id="JAABOA010004947">
    <property type="protein sequence ID" value="KAF9577353.1"/>
    <property type="molecule type" value="Genomic_DNA"/>
</dbReference>
<dbReference type="GO" id="GO:0005544">
    <property type="term" value="F:calcium-dependent phospholipid binding"/>
    <property type="evidence" value="ECO:0007669"/>
    <property type="project" value="InterPro"/>
</dbReference>
<dbReference type="PROSITE" id="PS50004">
    <property type="entry name" value="C2"/>
    <property type="match status" value="1"/>
</dbReference>
<dbReference type="Pfam" id="PF07002">
    <property type="entry name" value="Copine"/>
    <property type="match status" value="1"/>
</dbReference>
<reference evidence="2" key="1">
    <citation type="journal article" date="2020" name="Fungal Divers.">
        <title>Resolving the Mortierellaceae phylogeny through synthesis of multi-gene phylogenetics and phylogenomics.</title>
        <authorList>
            <person name="Vandepol N."/>
            <person name="Liber J."/>
            <person name="Desiro A."/>
            <person name="Na H."/>
            <person name="Kennedy M."/>
            <person name="Barry K."/>
            <person name="Grigoriev I.V."/>
            <person name="Miller A.N."/>
            <person name="O'Donnell K."/>
            <person name="Stajich J.E."/>
            <person name="Bonito G."/>
        </authorList>
    </citation>
    <scope>NUCLEOTIDE SEQUENCE</scope>
    <source>
        <strain evidence="2">KOD1015</strain>
    </source>
</reference>
<dbReference type="GO" id="GO:0071277">
    <property type="term" value="P:cellular response to calcium ion"/>
    <property type="evidence" value="ECO:0007669"/>
    <property type="project" value="TreeGrafter"/>
</dbReference>
<name>A0A9P6FKJ9_9FUNG</name>
<dbReference type="GO" id="GO:0005886">
    <property type="term" value="C:plasma membrane"/>
    <property type="evidence" value="ECO:0007669"/>
    <property type="project" value="TreeGrafter"/>
</dbReference>
<feature type="domain" description="C2" evidence="1">
    <location>
        <begin position="1"/>
        <end position="105"/>
    </location>
</feature>
<accession>A0A9P6FKJ9</accession>
<evidence type="ECO:0000259" key="1">
    <source>
        <dbReference type="PROSITE" id="PS50004"/>
    </source>
</evidence>
<comment type="caution">
    <text evidence="2">The sequence shown here is derived from an EMBL/GenBank/DDBJ whole genome shotgun (WGS) entry which is preliminary data.</text>
</comment>
<proteinExistence type="predicted"/>
<gene>
    <name evidence="2" type="ORF">BGW38_007481</name>
</gene>
<dbReference type="InterPro" id="IPR010734">
    <property type="entry name" value="Copine_C"/>
</dbReference>
<evidence type="ECO:0000313" key="3">
    <source>
        <dbReference type="Proteomes" id="UP000780801"/>
    </source>
</evidence>
<dbReference type="Gene3D" id="2.60.40.150">
    <property type="entry name" value="C2 domain"/>
    <property type="match status" value="1"/>
</dbReference>
<dbReference type="SUPFAM" id="SSF49562">
    <property type="entry name" value="C2 domain (Calcium/lipid-binding domain, CaLB)"/>
    <property type="match status" value="1"/>
</dbReference>
<organism evidence="2 3">
    <name type="scientific">Lunasporangiospora selenospora</name>
    <dbReference type="NCBI Taxonomy" id="979761"/>
    <lineage>
        <taxon>Eukaryota</taxon>
        <taxon>Fungi</taxon>
        <taxon>Fungi incertae sedis</taxon>
        <taxon>Mucoromycota</taxon>
        <taxon>Mortierellomycotina</taxon>
        <taxon>Mortierellomycetes</taxon>
        <taxon>Mortierellales</taxon>
        <taxon>Mortierellaceae</taxon>
        <taxon>Lunasporangiospora</taxon>
    </lineage>
</organism>
<dbReference type="AlphaFoldDB" id="A0A9P6FKJ9"/>
<dbReference type="InterPro" id="IPR035892">
    <property type="entry name" value="C2_domain_sf"/>
</dbReference>
<sequence>MEATKLAKKGFFSSDPSAFFIIHRAGENGVFSPIYQSPVIRSKSNPIWSEFSIKEIQLCNGDQHRQLKIEIKKFKSNGQHVTIGWTPIFTVADLQSTRMPRTFPISGMPAGTEFLIRRMIVTETPSFLDYLAGGVPLNLVVAIDFTQSNGDPRHTNSLHYKSPSGDNDYTRAIRSVGNILECYDTDKKFPVYGFGAKVNGTVSHCFALNGNPQFPE</sequence>
<dbReference type="CDD" id="cd04047">
    <property type="entry name" value="C2B_Copine"/>
    <property type="match status" value="1"/>
</dbReference>
<dbReference type="OrthoDB" id="5855668at2759"/>
<evidence type="ECO:0000313" key="2">
    <source>
        <dbReference type="EMBL" id="KAF9577353.1"/>
    </source>
</evidence>
<protein>
    <recommendedName>
        <fullName evidence="1">C2 domain-containing protein</fullName>
    </recommendedName>
</protein>
<dbReference type="InterPro" id="IPR045052">
    <property type="entry name" value="Copine"/>
</dbReference>
<feature type="non-terminal residue" evidence="2">
    <location>
        <position position="1"/>
    </location>
</feature>